<name>A0A182VZ76_9DIPT</name>
<dbReference type="EnsemblMetazoa" id="AMIN003381-RA">
    <property type="protein sequence ID" value="AMIN003381-PA"/>
    <property type="gene ID" value="AMIN003381"/>
</dbReference>
<dbReference type="VEuPathDB" id="VectorBase:AMIN003381"/>
<dbReference type="Proteomes" id="UP000075920">
    <property type="component" value="Unassembled WGS sequence"/>
</dbReference>
<protein>
    <submittedName>
        <fullName evidence="1">Uncharacterized protein</fullName>
    </submittedName>
</protein>
<reference evidence="1" key="2">
    <citation type="submission" date="2020-05" db="UniProtKB">
        <authorList>
            <consortium name="EnsemblMetazoa"/>
        </authorList>
    </citation>
    <scope>IDENTIFICATION</scope>
    <source>
        <strain evidence="1">MINIMUS1</strain>
    </source>
</reference>
<accession>A0A182VZ76</accession>
<dbReference type="AlphaFoldDB" id="A0A182VZ76"/>
<evidence type="ECO:0000313" key="2">
    <source>
        <dbReference type="Proteomes" id="UP000075920"/>
    </source>
</evidence>
<reference evidence="2" key="1">
    <citation type="submission" date="2013-03" db="EMBL/GenBank/DDBJ databases">
        <title>The Genome Sequence of Anopheles minimus MINIMUS1.</title>
        <authorList>
            <consortium name="The Broad Institute Genomics Platform"/>
            <person name="Neafsey D.E."/>
            <person name="Walton C."/>
            <person name="Walker B."/>
            <person name="Young S.K."/>
            <person name="Zeng Q."/>
            <person name="Gargeya S."/>
            <person name="Fitzgerald M."/>
            <person name="Haas B."/>
            <person name="Abouelleil A."/>
            <person name="Allen A.W."/>
            <person name="Alvarado L."/>
            <person name="Arachchi H.M."/>
            <person name="Berlin A.M."/>
            <person name="Chapman S.B."/>
            <person name="Gainer-Dewar J."/>
            <person name="Goldberg J."/>
            <person name="Griggs A."/>
            <person name="Gujja S."/>
            <person name="Hansen M."/>
            <person name="Howarth C."/>
            <person name="Imamovic A."/>
            <person name="Ireland A."/>
            <person name="Larimer J."/>
            <person name="McCowan C."/>
            <person name="Murphy C."/>
            <person name="Pearson M."/>
            <person name="Poon T.W."/>
            <person name="Priest M."/>
            <person name="Roberts A."/>
            <person name="Saif S."/>
            <person name="Shea T."/>
            <person name="Sisk P."/>
            <person name="Sykes S."/>
            <person name="Wortman J."/>
            <person name="Nusbaum C."/>
            <person name="Birren B."/>
        </authorList>
    </citation>
    <scope>NUCLEOTIDE SEQUENCE [LARGE SCALE GENOMIC DNA]</scope>
    <source>
        <strain evidence="2">MINIMUS1</strain>
    </source>
</reference>
<proteinExistence type="predicted"/>
<sequence length="160" mass="19030">MDCIKCYCGCDKLSKDELEVLLKLDKQNEFLNNLTARNIFRNMFYPDPADYEPQFSGSQNRPRAKPNAIKYLDYIEEAEMLVRTNNLSEEVVLEFIERVPVEKYDEREQLVKNSTETRRAEELRQIIEEYGEKLVLSKQYTQFKEKLKAAYQGKREIKKL</sequence>
<evidence type="ECO:0000313" key="1">
    <source>
        <dbReference type="EnsemblMetazoa" id="AMIN003381-PA"/>
    </source>
</evidence>
<organism evidence="1 2">
    <name type="scientific">Anopheles minimus</name>
    <dbReference type="NCBI Taxonomy" id="112268"/>
    <lineage>
        <taxon>Eukaryota</taxon>
        <taxon>Metazoa</taxon>
        <taxon>Ecdysozoa</taxon>
        <taxon>Arthropoda</taxon>
        <taxon>Hexapoda</taxon>
        <taxon>Insecta</taxon>
        <taxon>Pterygota</taxon>
        <taxon>Neoptera</taxon>
        <taxon>Endopterygota</taxon>
        <taxon>Diptera</taxon>
        <taxon>Nematocera</taxon>
        <taxon>Culicoidea</taxon>
        <taxon>Culicidae</taxon>
        <taxon>Anophelinae</taxon>
        <taxon>Anopheles</taxon>
    </lineage>
</organism>
<keyword evidence="2" id="KW-1185">Reference proteome</keyword>